<dbReference type="GO" id="GO:0052689">
    <property type="term" value="F:carboxylic ester hydrolase activity"/>
    <property type="evidence" value="ECO:0007669"/>
    <property type="project" value="UniProtKB-KW"/>
</dbReference>
<dbReference type="GO" id="GO:0005576">
    <property type="term" value="C:extracellular region"/>
    <property type="evidence" value="ECO:0007669"/>
    <property type="project" value="UniProtKB-SubCell"/>
</dbReference>
<dbReference type="EC" id="3.1.1.-" evidence="8"/>
<evidence type="ECO:0000256" key="8">
    <source>
        <dbReference type="RuleBase" id="RU361263"/>
    </source>
</evidence>
<dbReference type="PROSITE" id="PS00155">
    <property type="entry name" value="CUTINASE_1"/>
    <property type="match status" value="1"/>
</dbReference>
<evidence type="ECO:0000313" key="10">
    <source>
        <dbReference type="Proteomes" id="UP000001219"/>
    </source>
</evidence>
<dbReference type="Pfam" id="PF01083">
    <property type="entry name" value="Cutinase"/>
    <property type="match status" value="1"/>
</dbReference>
<evidence type="ECO:0000256" key="2">
    <source>
        <dbReference type="ARBA" id="ARBA00007534"/>
    </source>
</evidence>
<evidence type="ECO:0000256" key="3">
    <source>
        <dbReference type="ARBA" id="ARBA00022487"/>
    </source>
</evidence>
<keyword evidence="4 8" id="KW-0964">Secreted</keyword>
<dbReference type="SMART" id="SM01110">
    <property type="entry name" value="Cutinase"/>
    <property type="match status" value="1"/>
</dbReference>
<evidence type="ECO:0000256" key="5">
    <source>
        <dbReference type="ARBA" id="ARBA00022729"/>
    </source>
</evidence>
<keyword evidence="3 8" id="KW-0719">Serine esterase</keyword>
<evidence type="ECO:0000313" key="9">
    <source>
        <dbReference type="EMBL" id="ACY23454.1"/>
    </source>
</evidence>
<comment type="subcellular location">
    <subcellularLocation>
        <location evidence="1 8">Secreted</location>
    </subcellularLocation>
</comment>
<comment type="similarity">
    <text evidence="2 8">Belongs to the cutinase family.</text>
</comment>
<dbReference type="ESTHER" id="gorb4-d0l5w8">
    <property type="family name" value="Cutinase"/>
</dbReference>
<sequence>MMRVITRLFVLALCLVSALGAAAIIATPKAAAAPCADVEVVFARGTIEPAPPVGLTGLSFAAALRSRLPGKSVNVYGVNYPASDQFNNRLLFAQTVANGVRDAQNRVRYVAARCPRTKIVLGGYSQGAVVSGYAVQANIDVPARYRQYEDRVPPPLPAALSRNIAAVVFFGAPSDRFIRDVGAPPIRVAPAYRYKTVRYCIPGDTICNGSPVGGPNALHVLYTVNGMTIDAANYVARRL</sequence>
<feature type="signal peptide" evidence="8">
    <location>
        <begin position="1"/>
        <end position="32"/>
    </location>
</feature>
<dbReference type="InterPro" id="IPR043580">
    <property type="entry name" value="CUTINASE_1"/>
</dbReference>
<keyword evidence="10" id="KW-1185">Reference proteome</keyword>
<dbReference type="Proteomes" id="UP000001219">
    <property type="component" value="Chromosome"/>
</dbReference>
<comment type="function">
    <text evidence="8">Catalyzes the hydrolysis of complex carboxylic polyesters found in the cell wall of plants. Degrades cutin, a macromolecule that forms the structure of the plant cuticle.</text>
</comment>
<dbReference type="AlphaFoldDB" id="D0L5W8"/>
<evidence type="ECO:0000256" key="7">
    <source>
        <dbReference type="ARBA" id="ARBA00023157"/>
    </source>
</evidence>
<gene>
    <name evidence="9" type="ordered locus">Gbro_4311</name>
</gene>
<dbReference type="Gene3D" id="3.40.50.1820">
    <property type="entry name" value="alpha/beta hydrolase"/>
    <property type="match status" value="1"/>
</dbReference>
<dbReference type="SUPFAM" id="SSF53474">
    <property type="entry name" value="alpha/beta-Hydrolases"/>
    <property type="match status" value="1"/>
</dbReference>
<keyword evidence="7" id="KW-1015">Disulfide bond</keyword>
<accession>D0L5W8</accession>
<evidence type="ECO:0000256" key="1">
    <source>
        <dbReference type="ARBA" id="ARBA00004613"/>
    </source>
</evidence>
<reference evidence="9 10" key="2">
    <citation type="journal article" date="2010" name="Stand. Genomic Sci.">
        <title>Complete genome sequence of Gordonia bronchialis type strain (3410).</title>
        <authorList>
            <person name="Ivanova N."/>
            <person name="Sikorski J."/>
            <person name="Jando M."/>
            <person name="Lapidus A."/>
            <person name="Nolan M."/>
            <person name="Lucas S."/>
            <person name="Del Rio T.G."/>
            <person name="Tice H."/>
            <person name="Copeland A."/>
            <person name="Cheng J.F."/>
            <person name="Chen F."/>
            <person name="Bruce D."/>
            <person name="Goodwin L."/>
            <person name="Pitluck S."/>
            <person name="Mavromatis K."/>
            <person name="Ovchinnikova G."/>
            <person name="Pati A."/>
            <person name="Chen A."/>
            <person name="Palaniappan K."/>
            <person name="Land M."/>
            <person name="Hauser L."/>
            <person name="Chang Y.J."/>
            <person name="Jeffries C.D."/>
            <person name="Chain P."/>
            <person name="Saunders E."/>
            <person name="Han C."/>
            <person name="Detter J.C."/>
            <person name="Brettin T."/>
            <person name="Rohde M."/>
            <person name="Goker M."/>
            <person name="Bristow J."/>
            <person name="Eisen J.A."/>
            <person name="Markowitz V."/>
            <person name="Hugenholtz P."/>
            <person name="Klenk H.P."/>
            <person name="Kyrpides N.C."/>
        </authorList>
    </citation>
    <scope>NUCLEOTIDE SEQUENCE [LARGE SCALE GENOMIC DNA]</scope>
    <source>
        <strain evidence="10">ATCC 25592 / DSM 43247 / BCRC 13721 / JCM 3198 / KCTC 3076 / NBRC 16047 / NCTC 10667</strain>
    </source>
</reference>
<organism evidence="9 10">
    <name type="scientific">Gordonia bronchialis (strain ATCC 25592 / DSM 43247 / BCRC 13721 / JCM 3198 / KCTC 3076 / NBRC 16047 / NCTC 10667)</name>
    <name type="common">Rhodococcus bronchialis</name>
    <dbReference type="NCBI Taxonomy" id="526226"/>
    <lineage>
        <taxon>Bacteria</taxon>
        <taxon>Bacillati</taxon>
        <taxon>Actinomycetota</taxon>
        <taxon>Actinomycetes</taxon>
        <taxon>Mycobacteriales</taxon>
        <taxon>Gordoniaceae</taxon>
        <taxon>Gordonia</taxon>
    </lineage>
</organism>
<reference evidence="10" key="1">
    <citation type="submission" date="2009-10" db="EMBL/GenBank/DDBJ databases">
        <title>The complete chromosome of Gordonia bronchialis DSM 43247.</title>
        <authorList>
            <consortium name="US DOE Joint Genome Institute (JGI-PGF)"/>
            <person name="Lucas S."/>
            <person name="Copeland A."/>
            <person name="Lapidus A."/>
            <person name="Glavina del Rio T."/>
            <person name="Dalin E."/>
            <person name="Tice H."/>
            <person name="Bruce D."/>
            <person name="Goodwin L."/>
            <person name="Pitluck S."/>
            <person name="Kyrpides N."/>
            <person name="Mavromatis K."/>
            <person name="Ivanova N."/>
            <person name="Ovchinnikova G."/>
            <person name="Saunders E."/>
            <person name="Brettin T."/>
            <person name="Detter J.C."/>
            <person name="Han C."/>
            <person name="Larimer F."/>
            <person name="Land M."/>
            <person name="Hauser L."/>
            <person name="Markowitz V."/>
            <person name="Cheng J.-F."/>
            <person name="Hugenholtz P."/>
            <person name="Woyke T."/>
            <person name="Wu D."/>
            <person name="Jando M."/>
            <person name="Schneider S."/>
            <person name="Goeker M."/>
            <person name="Klenk H.-P."/>
            <person name="Eisen J.A."/>
        </authorList>
    </citation>
    <scope>NUCLEOTIDE SEQUENCE [LARGE SCALE GENOMIC DNA]</scope>
    <source>
        <strain evidence="10">ATCC 25592 / DSM 43247 / BCRC 13721 / JCM 3198 / KCTC 3076 / NBRC 16047 / NCTC 10667</strain>
    </source>
</reference>
<dbReference type="InterPro" id="IPR029058">
    <property type="entry name" value="AB_hydrolase_fold"/>
</dbReference>
<keyword evidence="5 8" id="KW-0732">Signal</keyword>
<dbReference type="STRING" id="526226.Gbro_4311"/>
<protein>
    <recommendedName>
        <fullName evidence="8">Cutinase</fullName>
        <ecNumber evidence="8">3.1.1.-</ecNumber>
    </recommendedName>
</protein>
<dbReference type="PANTHER" id="PTHR33630">
    <property type="entry name" value="CUTINASE RV1984C-RELATED-RELATED"/>
    <property type="match status" value="1"/>
</dbReference>
<dbReference type="HOGENOM" id="CLU_040058_3_0_11"/>
<dbReference type="EMBL" id="CP001802">
    <property type="protein sequence ID" value="ACY23454.1"/>
    <property type="molecule type" value="Genomic_DNA"/>
</dbReference>
<evidence type="ECO:0000256" key="4">
    <source>
        <dbReference type="ARBA" id="ARBA00022525"/>
    </source>
</evidence>
<dbReference type="KEGG" id="gbr:Gbro_4311"/>
<evidence type="ECO:0000256" key="6">
    <source>
        <dbReference type="ARBA" id="ARBA00022801"/>
    </source>
</evidence>
<dbReference type="OrthoDB" id="3690529at2"/>
<keyword evidence="6 8" id="KW-0378">Hydrolase</keyword>
<feature type="chain" id="PRO_5005126009" description="Cutinase" evidence="8">
    <location>
        <begin position="33"/>
        <end position="239"/>
    </location>
</feature>
<dbReference type="eggNOG" id="ENOG5030PZC">
    <property type="taxonomic scope" value="Bacteria"/>
</dbReference>
<name>D0L5W8_GORB4</name>
<dbReference type="InterPro" id="IPR000675">
    <property type="entry name" value="Cutinase/axe"/>
</dbReference>
<dbReference type="PANTHER" id="PTHR33630:SF9">
    <property type="entry name" value="CUTINASE 4"/>
    <property type="match status" value="1"/>
</dbReference>
<dbReference type="RefSeq" id="WP_012835944.1">
    <property type="nucleotide sequence ID" value="NC_013441.1"/>
</dbReference>
<proteinExistence type="inferred from homology"/>